<dbReference type="Proteomes" id="UP000030421">
    <property type="component" value="Unassembled WGS sequence"/>
</dbReference>
<evidence type="ECO:0000313" key="1">
    <source>
        <dbReference type="EMBL" id="KHD25435.1"/>
    </source>
</evidence>
<protein>
    <submittedName>
        <fullName evidence="1">Uncharacterized protein</fullName>
    </submittedName>
</protein>
<dbReference type="EMBL" id="JRWR01000004">
    <property type="protein sequence ID" value="KHD25435.1"/>
    <property type="molecule type" value="Genomic_DNA"/>
</dbReference>
<evidence type="ECO:0000313" key="2">
    <source>
        <dbReference type="Proteomes" id="UP000030421"/>
    </source>
</evidence>
<name>A0ACC4NXV0_9VIBR</name>
<proteinExistence type="predicted"/>
<reference evidence="1" key="1">
    <citation type="submission" date="2014-10" db="EMBL/GenBank/DDBJ databases">
        <title>Genome sequencing of Vibrio caribbeanicus T14.</title>
        <authorList>
            <person name="Chan K.-G."/>
            <person name="Mohamad N.I."/>
        </authorList>
    </citation>
    <scope>NUCLEOTIDE SEQUENCE</scope>
    <source>
        <strain evidence="1">T14</strain>
    </source>
</reference>
<sequence>MKSQTIEAFTAKLGTPTRETKKALAWNITSGYGIVVQIDQPQSGEHALVWLPYSSEALEQLTIEKTFYPEDKGRHSNTYTSPSLSKGEKAIRVKLQTNDGLANLISYLFNPFI</sequence>
<gene>
    <name evidence="1" type="ORF">NM09_06830</name>
</gene>
<accession>A0ACC4NXV0</accession>
<comment type="caution">
    <text evidence="1">The sequence shown here is derived from an EMBL/GenBank/DDBJ whole genome shotgun (WGS) entry which is preliminary data.</text>
</comment>
<keyword evidence="2" id="KW-1185">Reference proteome</keyword>
<organism evidence="1 2">
    <name type="scientific">Vibrio caribbeanicus</name>
    <dbReference type="NCBI Taxonomy" id="701175"/>
    <lineage>
        <taxon>Bacteria</taxon>
        <taxon>Pseudomonadati</taxon>
        <taxon>Pseudomonadota</taxon>
        <taxon>Gammaproteobacteria</taxon>
        <taxon>Vibrionales</taxon>
        <taxon>Vibrionaceae</taxon>
        <taxon>Vibrio</taxon>
    </lineage>
</organism>